<reference evidence="3" key="2">
    <citation type="submission" date="2015-01" db="EMBL/GenBank/DDBJ databases">
        <title>Evolutionary Origins and Diversification of the Mycorrhizal Mutualists.</title>
        <authorList>
            <consortium name="DOE Joint Genome Institute"/>
            <consortium name="Mycorrhizal Genomics Consortium"/>
            <person name="Kohler A."/>
            <person name="Kuo A."/>
            <person name="Nagy L.G."/>
            <person name="Floudas D."/>
            <person name="Copeland A."/>
            <person name="Barry K.W."/>
            <person name="Cichocki N."/>
            <person name="Veneault-Fourrey C."/>
            <person name="LaButti K."/>
            <person name="Lindquist E.A."/>
            <person name="Lipzen A."/>
            <person name="Lundell T."/>
            <person name="Morin E."/>
            <person name="Murat C."/>
            <person name="Riley R."/>
            <person name="Ohm R."/>
            <person name="Sun H."/>
            <person name="Tunlid A."/>
            <person name="Henrissat B."/>
            <person name="Grigoriev I.V."/>
            <person name="Hibbett D.S."/>
            <person name="Martin F."/>
        </authorList>
    </citation>
    <scope>NUCLEOTIDE SEQUENCE [LARGE SCALE GENOMIC DNA]</scope>
    <source>
        <strain evidence="3">Ve08.2h10</strain>
    </source>
</reference>
<organism evidence="2 3">
    <name type="scientific">Paxillus rubicundulus Ve08.2h10</name>
    <dbReference type="NCBI Taxonomy" id="930991"/>
    <lineage>
        <taxon>Eukaryota</taxon>
        <taxon>Fungi</taxon>
        <taxon>Dikarya</taxon>
        <taxon>Basidiomycota</taxon>
        <taxon>Agaricomycotina</taxon>
        <taxon>Agaricomycetes</taxon>
        <taxon>Agaricomycetidae</taxon>
        <taxon>Boletales</taxon>
        <taxon>Paxilineae</taxon>
        <taxon>Paxillaceae</taxon>
        <taxon>Paxillus</taxon>
    </lineage>
</organism>
<dbReference type="HOGENOM" id="CLU_006344_7_3_1"/>
<dbReference type="EMBL" id="KN830252">
    <property type="protein sequence ID" value="KIK72963.1"/>
    <property type="molecule type" value="Genomic_DNA"/>
</dbReference>
<name>A0A0D0CBX5_9AGAM</name>
<dbReference type="InParanoid" id="A0A0D0CBX5"/>
<proteinExistence type="predicted"/>
<evidence type="ECO:0000256" key="1">
    <source>
        <dbReference type="SAM" id="MobiDB-lite"/>
    </source>
</evidence>
<accession>A0A0D0CBX5</accession>
<dbReference type="OrthoDB" id="3199698at2759"/>
<evidence type="ECO:0000313" key="2">
    <source>
        <dbReference type="EMBL" id="KIK72963.1"/>
    </source>
</evidence>
<reference evidence="2 3" key="1">
    <citation type="submission" date="2014-04" db="EMBL/GenBank/DDBJ databases">
        <authorList>
            <consortium name="DOE Joint Genome Institute"/>
            <person name="Kuo A."/>
            <person name="Kohler A."/>
            <person name="Jargeat P."/>
            <person name="Nagy L.G."/>
            <person name="Floudas D."/>
            <person name="Copeland A."/>
            <person name="Barry K.W."/>
            <person name="Cichocki N."/>
            <person name="Veneault-Fourrey C."/>
            <person name="LaButti K."/>
            <person name="Lindquist E.A."/>
            <person name="Lipzen A."/>
            <person name="Lundell T."/>
            <person name="Morin E."/>
            <person name="Murat C."/>
            <person name="Sun H."/>
            <person name="Tunlid A."/>
            <person name="Henrissat B."/>
            <person name="Grigoriev I.V."/>
            <person name="Hibbett D.S."/>
            <person name="Martin F."/>
            <person name="Nordberg H.P."/>
            <person name="Cantor M.N."/>
            <person name="Hua S.X."/>
        </authorList>
    </citation>
    <scope>NUCLEOTIDE SEQUENCE [LARGE SCALE GENOMIC DNA]</scope>
    <source>
        <strain evidence="2 3">Ve08.2h10</strain>
    </source>
</reference>
<protein>
    <submittedName>
        <fullName evidence="2">Uncharacterized protein</fullName>
    </submittedName>
</protein>
<feature type="region of interest" description="Disordered" evidence="1">
    <location>
        <begin position="1"/>
        <end position="21"/>
    </location>
</feature>
<sequence>MVLGSDAGPAGQVANLEPSLDDPSQYDAPYMVDTTFFGARVKFYQNYHTLLTSQPHDMNGKFLADGTPPRLLHEKSSDNWGSYWNRLEFKLANFVYTRNQMPATQINVLLDIWAASLLEDLYKTINNTTLGNVQWDNFSIQYTSDHPPEVVTSWMNDVYEVYFQDP</sequence>
<gene>
    <name evidence="2" type="ORF">PAXRUDRAFT_21387</name>
</gene>
<dbReference type="AlphaFoldDB" id="A0A0D0CBX5"/>
<dbReference type="Proteomes" id="UP000054538">
    <property type="component" value="Unassembled WGS sequence"/>
</dbReference>
<keyword evidence="3" id="KW-1185">Reference proteome</keyword>
<evidence type="ECO:0000313" key="3">
    <source>
        <dbReference type="Proteomes" id="UP000054538"/>
    </source>
</evidence>